<feature type="transmembrane region" description="Helical" evidence="1">
    <location>
        <begin position="18"/>
        <end position="39"/>
    </location>
</feature>
<name>A0A126T3T6_9GAMM</name>
<dbReference type="STRING" id="1538553.JT25_009650"/>
<dbReference type="Proteomes" id="UP000030512">
    <property type="component" value="Chromosome"/>
</dbReference>
<keyword evidence="1" id="KW-1133">Transmembrane helix</keyword>
<dbReference type="Pfam" id="PF14333">
    <property type="entry name" value="DUF4389"/>
    <property type="match status" value="1"/>
</dbReference>
<evidence type="ECO:0000313" key="3">
    <source>
        <dbReference type="Proteomes" id="UP000030512"/>
    </source>
</evidence>
<keyword evidence="1" id="KW-0472">Membrane</keyword>
<dbReference type="OrthoDB" id="5766995at2"/>
<reference evidence="2 3" key="1">
    <citation type="journal article" date="2015" name="Environ. Microbiol.">
        <title>Methane oxidation coupled to nitrate reduction under hypoxia by the Gammaproteobacterium Methylomonas denitrificans, sp. nov. type strain FJG1.</title>
        <authorList>
            <person name="Kits K.D."/>
            <person name="Klotz M.G."/>
            <person name="Stein L.Y."/>
        </authorList>
    </citation>
    <scope>NUCLEOTIDE SEQUENCE [LARGE SCALE GENOMIC DNA]</scope>
    <source>
        <strain evidence="2 3">FJG1</strain>
    </source>
</reference>
<dbReference type="KEGG" id="mdn:JT25_009650"/>
<gene>
    <name evidence="2" type="ORF">JT25_009650</name>
</gene>
<accession>A0A126T3T6</accession>
<keyword evidence="1" id="KW-0812">Transmembrane</keyword>
<protein>
    <submittedName>
        <fullName evidence="2">Lipase</fullName>
    </submittedName>
</protein>
<dbReference type="RefSeq" id="WP_036272969.1">
    <property type="nucleotide sequence ID" value="NZ_CP014476.1"/>
</dbReference>
<organism evidence="2 3">
    <name type="scientific">Methylomonas denitrificans</name>
    <dbReference type="NCBI Taxonomy" id="1538553"/>
    <lineage>
        <taxon>Bacteria</taxon>
        <taxon>Pseudomonadati</taxon>
        <taxon>Pseudomonadota</taxon>
        <taxon>Gammaproteobacteria</taxon>
        <taxon>Methylococcales</taxon>
        <taxon>Methylococcaceae</taxon>
        <taxon>Methylomonas</taxon>
    </lineage>
</organism>
<proteinExistence type="predicted"/>
<keyword evidence="3" id="KW-1185">Reference proteome</keyword>
<dbReference type="AlphaFoldDB" id="A0A126T3T6"/>
<dbReference type="InterPro" id="IPR025498">
    <property type="entry name" value="DUF4389"/>
</dbReference>
<sequence>MQEQINENLKKIETWKRIIFMLIFAAIDSLVKLLLWLVILLQVGSVLFTGDANANILNFGRSLSTYHYHILLFLTFNTEQLPFPFSDWNETAKLELLGKQ</sequence>
<dbReference type="EMBL" id="CP014476">
    <property type="protein sequence ID" value="AMK76751.1"/>
    <property type="molecule type" value="Genomic_DNA"/>
</dbReference>
<evidence type="ECO:0000256" key="1">
    <source>
        <dbReference type="SAM" id="Phobius"/>
    </source>
</evidence>
<evidence type="ECO:0000313" key="2">
    <source>
        <dbReference type="EMBL" id="AMK76751.1"/>
    </source>
</evidence>